<name>A0A392VMZ3_9FABA</name>
<evidence type="ECO:0000313" key="3">
    <source>
        <dbReference type="Proteomes" id="UP000265520"/>
    </source>
</evidence>
<protein>
    <submittedName>
        <fullName evidence="2">Uncharacterized protein</fullName>
    </submittedName>
</protein>
<organism evidence="2 3">
    <name type="scientific">Trifolium medium</name>
    <dbReference type="NCBI Taxonomy" id="97028"/>
    <lineage>
        <taxon>Eukaryota</taxon>
        <taxon>Viridiplantae</taxon>
        <taxon>Streptophyta</taxon>
        <taxon>Embryophyta</taxon>
        <taxon>Tracheophyta</taxon>
        <taxon>Spermatophyta</taxon>
        <taxon>Magnoliopsida</taxon>
        <taxon>eudicotyledons</taxon>
        <taxon>Gunneridae</taxon>
        <taxon>Pentapetalae</taxon>
        <taxon>rosids</taxon>
        <taxon>fabids</taxon>
        <taxon>Fabales</taxon>
        <taxon>Fabaceae</taxon>
        <taxon>Papilionoideae</taxon>
        <taxon>50 kb inversion clade</taxon>
        <taxon>NPAAA clade</taxon>
        <taxon>Hologalegina</taxon>
        <taxon>IRL clade</taxon>
        <taxon>Trifolieae</taxon>
        <taxon>Trifolium</taxon>
    </lineage>
</organism>
<feature type="non-terminal residue" evidence="2">
    <location>
        <position position="1"/>
    </location>
</feature>
<evidence type="ECO:0000256" key="1">
    <source>
        <dbReference type="SAM" id="MobiDB-lite"/>
    </source>
</evidence>
<comment type="caution">
    <text evidence="2">The sequence shown here is derived from an EMBL/GenBank/DDBJ whole genome shotgun (WGS) entry which is preliminary data.</text>
</comment>
<dbReference type="EMBL" id="LXQA011226081">
    <property type="protein sequence ID" value="MCI89716.1"/>
    <property type="molecule type" value="Genomic_DNA"/>
</dbReference>
<reference evidence="2 3" key="1">
    <citation type="journal article" date="2018" name="Front. Plant Sci.">
        <title>Red Clover (Trifolium pratense) and Zigzag Clover (T. medium) - A Picture of Genomic Similarities and Differences.</title>
        <authorList>
            <person name="Dluhosova J."/>
            <person name="Istvanek J."/>
            <person name="Nedelnik J."/>
            <person name="Repkova J."/>
        </authorList>
    </citation>
    <scope>NUCLEOTIDE SEQUENCE [LARGE SCALE GENOMIC DNA]</scope>
    <source>
        <strain evidence="3">cv. 10/8</strain>
        <tissue evidence="2">Leaf</tissue>
    </source>
</reference>
<feature type="non-terminal residue" evidence="2">
    <location>
        <position position="54"/>
    </location>
</feature>
<sequence>NVASKHSLERSAAPMGAARSNQQLPKLQTKHFEFAMAHLEPIPTKPNLKQHTYM</sequence>
<accession>A0A392VMZ3</accession>
<feature type="region of interest" description="Disordered" evidence="1">
    <location>
        <begin position="1"/>
        <end position="25"/>
    </location>
</feature>
<evidence type="ECO:0000313" key="2">
    <source>
        <dbReference type="EMBL" id="MCI89716.1"/>
    </source>
</evidence>
<dbReference type="AlphaFoldDB" id="A0A392VMZ3"/>
<keyword evidence="3" id="KW-1185">Reference proteome</keyword>
<proteinExistence type="predicted"/>
<dbReference type="Proteomes" id="UP000265520">
    <property type="component" value="Unassembled WGS sequence"/>
</dbReference>